<evidence type="ECO:0000256" key="6">
    <source>
        <dbReference type="ARBA" id="ARBA00022840"/>
    </source>
</evidence>
<dbReference type="OrthoDB" id="9809679at2"/>
<dbReference type="SUPFAM" id="SSF117916">
    <property type="entry name" value="Fe-S cluster assembly (FSCA) domain-like"/>
    <property type="match status" value="1"/>
</dbReference>
<keyword evidence="12" id="KW-1185">Reference proteome</keyword>
<proteinExistence type="inferred from homology"/>
<dbReference type="PANTHER" id="PTHR42961">
    <property type="entry name" value="IRON-SULFUR PROTEIN NUBPL"/>
    <property type="match status" value="1"/>
</dbReference>
<dbReference type="Gene3D" id="3.40.50.300">
    <property type="entry name" value="P-loop containing nucleotide triphosphate hydrolases"/>
    <property type="match status" value="1"/>
</dbReference>
<dbReference type="GO" id="GO:0051539">
    <property type="term" value="F:4 iron, 4 sulfur cluster binding"/>
    <property type="evidence" value="ECO:0007669"/>
    <property type="project" value="TreeGrafter"/>
</dbReference>
<dbReference type="Pfam" id="PF10609">
    <property type="entry name" value="ParA"/>
    <property type="match status" value="1"/>
</dbReference>
<dbReference type="RefSeq" id="WP_097244904.1">
    <property type="nucleotide sequence ID" value="NZ_JAMTCV010000001.1"/>
</dbReference>
<dbReference type="EMBL" id="OBEG01000002">
    <property type="protein sequence ID" value="SNY80724.1"/>
    <property type="molecule type" value="Genomic_DNA"/>
</dbReference>
<evidence type="ECO:0000256" key="1">
    <source>
        <dbReference type="ARBA" id="ARBA00007352"/>
    </source>
</evidence>
<name>A0A285L768_9NOCA</name>
<feature type="domain" description="MIP18 family-like" evidence="10">
    <location>
        <begin position="6"/>
        <end position="78"/>
    </location>
</feature>
<sequence>MPVVTETDVRGALAKVDDPEIRKPITELGMVKSVVIDAESNVHVEVYLTTAGCPLRTEITQRVTKAVADVPGVGAISVDLDVMNDEQRTALRKQLRGDSADPVIPFAQPGSLTRVYAVASGKGGVGKSSVTVNLAAAMAARGLSVGVLDADIYGHSVPRMLGTDARPTQVERMIMPPVAHDVKVISIAMFTQGNTPVVWRGPMLHRALQQFLADVFWGDLDILLLDLPPGTGDVAISIAQLIPNAEILVVTTPQLAAAEVAERAGSIALQTRQRIAGVVENMSWLDLPDGSRMELYGSGGGQRVADSLTRAVGASVPLLGQIPIEQELREAGDEGTPIVLRDPDSASAKALIEVADKLAVRRRGLAGMSLGIDTTRHL</sequence>
<dbReference type="InterPro" id="IPR034904">
    <property type="entry name" value="FSCA_dom_sf"/>
</dbReference>
<dbReference type="GO" id="GO:0016226">
    <property type="term" value="P:iron-sulfur cluster assembly"/>
    <property type="evidence" value="ECO:0007669"/>
    <property type="project" value="InterPro"/>
</dbReference>
<dbReference type="GO" id="GO:0140663">
    <property type="term" value="F:ATP-dependent FeS chaperone activity"/>
    <property type="evidence" value="ECO:0007669"/>
    <property type="project" value="InterPro"/>
</dbReference>
<evidence type="ECO:0000256" key="9">
    <source>
        <dbReference type="HAMAP-Rule" id="MF_02040"/>
    </source>
</evidence>
<evidence type="ECO:0000256" key="3">
    <source>
        <dbReference type="ARBA" id="ARBA00022723"/>
    </source>
</evidence>
<dbReference type="SUPFAM" id="SSF52540">
    <property type="entry name" value="P-loop containing nucleoside triphosphate hydrolases"/>
    <property type="match status" value="1"/>
</dbReference>
<keyword evidence="6 9" id="KW-0067">ATP-binding</keyword>
<comment type="similarity">
    <text evidence="2">In the C-terminal section; belongs to the Mrp/NBP35 ATP-binding proteins family.</text>
</comment>
<dbReference type="GO" id="GO:0016887">
    <property type="term" value="F:ATP hydrolysis activity"/>
    <property type="evidence" value="ECO:0007669"/>
    <property type="project" value="UniProtKB-UniRule"/>
</dbReference>
<dbReference type="InterPro" id="IPR019591">
    <property type="entry name" value="Mrp/NBP35_ATP-bd"/>
</dbReference>
<organism evidence="11 12">
    <name type="scientific">Nocardia amikacinitolerans</name>
    <dbReference type="NCBI Taxonomy" id="756689"/>
    <lineage>
        <taxon>Bacteria</taxon>
        <taxon>Bacillati</taxon>
        <taxon>Actinomycetota</taxon>
        <taxon>Actinomycetes</taxon>
        <taxon>Mycobacteriales</taxon>
        <taxon>Nocardiaceae</taxon>
        <taxon>Nocardia</taxon>
    </lineage>
</organism>
<evidence type="ECO:0000256" key="5">
    <source>
        <dbReference type="ARBA" id="ARBA00022801"/>
    </source>
</evidence>
<dbReference type="PANTHER" id="PTHR42961:SF2">
    <property type="entry name" value="IRON-SULFUR PROTEIN NUBPL"/>
    <property type="match status" value="1"/>
</dbReference>
<evidence type="ECO:0000313" key="11">
    <source>
        <dbReference type="EMBL" id="SNY80724.1"/>
    </source>
</evidence>
<gene>
    <name evidence="11" type="ORF">SAMN04244553_2296</name>
</gene>
<dbReference type="GO" id="GO:0046872">
    <property type="term" value="F:metal ion binding"/>
    <property type="evidence" value="ECO:0007669"/>
    <property type="project" value="UniProtKB-KW"/>
</dbReference>
<dbReference type="InterPro" id="IPR002744">
    <property type="entry name" value="MIP18-like"/>
</dbReference>
<keyword evidence="4 9" id="KW-0547">Nucleotide-binding</keyword>
<accession>A0A285L768</accession>
<dbReference type="Gene3D" id="3.30.300.130">
    <property type="entry name" value="Fe-S cluster assembly (FSCA)"/>
    <property type="match status" value="1"/>
</dbReference>
<comment type="subunit">
    <text evidence="9">Homodimer.</text>
</comment>
<keyword evidence="5 9" id="KW-0378">Hydrolase</keyword>
<reference evidence="11 12" key="1">
    <citation type="submission" date="2017-09" db="EMBL/GenBank/DDBJ databases">
        <authorList>
            <person name="Ehlers B."/>
            <person name="Leendertz F.H."/>
        </authorList>
    </citation>
    <scope>NUCLEOTIDE SEQUENCE [LARGE SCALE GENOMIC DNA]</scope>
    <source>
        <strain evidence="11 12">DSM 45537</strain>
    </source>
</reference>
<evidence type="ECO:0000256" key="2">
    <source>
        <dbReference type="ARBA" id="ARBA00008205"/>
    </source>
</evidence>
<comment type="similarity">
    <text evidence="1">In the N-terminal section; belongs to the MIP18 family.</text>
</comment>
<dbReference type="InterPro" id="IPR033756">
    <property type="entry name" value="YlxH/NBP35"/>
</dbReference>
<keyword evidence="8 9" id="KW-0411">Iron-sulfur</keyword>
<dbReference type="Pfam" id="PF01883">
    <property type="entry name" value="FeS_assembly_P"/>
    <property type="match status" value="1"/>
</dbReference>
<dbReference type="InterPro" id="IPR044304">
    <property type="entry name" value="NUBPL-like"/>
</dbReference>
<keyword evidence="7 9" id="KW-0408">Iron</keyword>
<dbReference type="GO" id="GO:0005524">
    <property type="term" value="F:ATP binding"/>
    <property type="evidence" value="ECO:0007669"/>
    <property type="project" value="UniProtKB-UniRule"/>
</dbReference>
<dbReference type="STRING" id="1379680.GCA_001612615_04709"/>
<dbReference type="AlphaFoldDB" id="A0A285L768"/>
<evidence type="ECO:0000256" key="8">
    <source>
        <dbReference type="ARBA" id="ARBA00023014"/>
    </source>
</evidence>
<dbReference type="CDD" id="cd02037">
    <property type="entry name" value="Mrp_NBP35"/>
    <property type="match status" value="1"/>
</dbReference>
<evidence type="ECO:0000256" key="4">
    <source>
        <dbReference type="ARBA" id="ARBA00022741"/>
    </source>
</evidence>
<protein>
    <recommendedName>
        <fullName evidence="9">Iron-sulfur cluster carrier protein</fullName>
    </recommendedName>
</protein>
<dbReference type="HAMAP" id="MF_02040">
    <property type="entry name" value="Mrp_NBP35"/>
    <property type="match status" value="1"/>
</dbReference>
<evidence type="ECO:0000259" key="10">
    <source>
        <dbReference type="Pfam" id="PF01883"/>
    </source>
</evidence>
<evidence type="ECO:0000313" key="12">
    <source>
        <dbReference type="Proteomes" id="UP000219565"/>
    </source>
</evidence>
<keyword evidence="3 9" id="KW-0479">Metal-binding</keyword>
<comment type="similarity">
    <text evidence="9">Belongs to the Mrp/NBP35 ATP-binding proteins family.</text>
</comment>
<evidence type="ECO:0000256" key="7">
    <source>
        <dbReference type="ARBA" id="ARBA00023004"/>
    </source>
</evidence>
<dbReference type="Proteomes" id="UP000219565">
    <property type="component" value="Unassembled WGS sequence"/>
</dbReference>
<dbReference type="FunFam" id="3.40.50.300:FF:000304">
    <property type="entry name" value="Iron-sulfur cluster carrier protein"/>
    <property type="match status" value="1"/>
</dbReference>
<comment type="function">
    <text evidence="9">Binds and transfers iron-sulfur (Fe-S) clusters to target apoproteins. Can hydrolyze ATP.</text>
</comment>
<feature type="binding site" evidence="9">
    <location>
        <begin position="121"/>
        <end position="128"/>
    </location>
    <ligand>
        <name>ATP</name>
        <dbReference type="ChEBI" id="CHEBI:30616"/>
    </ligand>
</feature>
<dbReference type="InterPro" id="IPR027417">
    <property type="entry name" value="P-loop_NTPase"/>
</dbReference>